<feature type="transmembrane region" description="Helical" evidence="6">
    <location>
        <begin position="243"/>
        <end position="260"/>
    </location>
</feature>
<evidence type="ECO:0008006" key="9">
    <source>
        <dbReference type="Google" id="ProtNLM"/>
    </source>
</evidence>
<evidence type="ECO:0000313" key="8">
    <source>
        <dbReference type="Proteomes" id="UP001416858"/>
    </source>
</evidence>
<dbReference type="InterPro" id="IPR002797">
    <property type="entry name" value="Polysacc_synth"/>
</dbReference>
<evidence type="ECO:0000256" key="6">
    <source>
        <dbReference type="SAM" id="Phobius"/>
    </source>
</evidence>
<accession>A0ABP9VI66</accession>
<dbReference type="RefSeq" id="WP_345681986.1">
    <property type="nucleotide sequence ID" value="NZ_BAABRO010000001.1"/>
</dbReference>
<keyword evidence="4 6" id="KW-1133">Transmembrane helix</keyword>
<feature type="transmembrane region" description="Helical" evidence="6">
    <location>
        <begin position="319"/>
        <end position="343"/>
    </location>
</feature>
<keyword evidence="8" id="KW-1185">Reference proteome</keyword>
<comment type="subcellular location">
    <subcellularLocation>
        <location evidence="1">Cell membrane</location>
        <topology evidence="1">Multi-pass membrane protein</topology>
    </subcellularLocation>
</comment>
<feature type="transmembrane region" description="Helical" evidence="6">
    <location>
        <begin position="410"/>
        <end position="428"/>
    </location>
</feature>
<gene>
    <name evidence="7" type="ORF">Rcae01_00343</name>
</gene>
<feature type="transmembrane region" description="Helical" evidence="6">
    <location>
        <begin position="157"/>
        <end position="182"/>
    </location>
</feature>
<feature type="transmembrane region" description="Helical" evidence="6">
    <location>
        <begin position="355"/>
        <end position="374"/>
    </location>
</feature>
<keyword evidence="5 6" id="KW-0472">Membrane</keyword>
<feature type="transmembrane region" description="Helical" evidence="6">
    <location>
        <begin position="90"/>
        <end position="112"/>
    </location>
</feature>
<feature type="transmembrane region" description="Helical" evidence="6">
    <location>
        <begin position="124"/>
        <end position="145"/>
    </location>
</feature>
<evidence type="ECO:0000256" key="2">
    <source>
        <dbReference type="ARBA" id="ARBA00022475"/>
    </source>
</evidence>
<evidence type="ECO:0000256" key="1">
    <source>
        <dbReference type="ARBA" id="ARBA00004651"/>
    </source>
</evidence>
<dbReference type="PANTHER" id="PTHR30250:SF11">
    <property type="entry name" value="O-ANTIGEN TRANSPORTER-RELATED"/>
    <property type="match status" value="1"/>
</dbReference>
<feature type="transmembrane region" description="Helical" evidence="6">
    <location>
        <begin position="287"/>
        <end position="307"/>
    </location>
</feature>
<dbReference type="InterPro" id="IPR050833">
    <property type="entry name" value="Poly_Biosynth_Transport"/>
</dbReference>
<name>A0ABP9VI66_9BACT</name>
<feature type="transmembrane region" description="Helical" evidence="6">
    <location>
        <begin position="386"/>
        <end position="404"/>
    </location>
</feature>
<feature type="transmembrane region" description="Helical" evidence="6">
    <location>
        <begin position="194"/>
        <end position="215"/>
    </location>
</feature>
<comment type="caution">
    <text evidence="7">The sequence shown here is derived from an EMBL/GenBank/DDBJ whole genome shotgun (WGS) entry which is preliminary data.</text>
</comment>
<reference evidence="7 8" key="1">
    <citation type="submission" date="2024-02" db="EMBL/GenBank/DDBJ databases">
        <title>Rhodopirellula caenicola NBRC 110016.</title>
        <authorList>
            <person name="Ichikawa N."/>
            <person name="Katano-Makiyama Y."/>
            <person name="Hidaka K."/>
        </authorList>
    </citation>
    <scope>NUCLEOTIDE SEQUENCE [LARGE SCALE GENOMIC DNA]</scope>
    <source>
        <strain evidence="7 8">NBRC 110016</strain>
    </source>
</reference>
<feature type="transmembrane region" description="Helical" evidence="6">
    <location>
        <begin position="48"/>
        <end position="69"/>
    </location>
</feature>
<dbReference type="Proteomes" id="UP001416858">
    <property type="component" value="Unassembled WGS sequence"/>
</dbReference>
<feature type="transmembrane region" description="Helical" evidence="6">
    <location>
        <begin position="20"/>
        <end position="42"/>
    </location>
</feature>
<proteinExistence type="predicted"/>
<dbReference type="EMBL" id="BAABRO010000001">
    <property type="protein sequence ID" value="GAA5504904.1"/>
    <property type="molecule type" value="Genomic_DNA"/>
</dbReference>
<organism evidence="7 8">
    <name type="scientific">Novipirellula caenicola</name>
    <dbReference type="NCBI Taxonomy" id="1536901"/>
    <lineage>
        <taxon>Bacteria</taxon>
        <taxon>Pseudomonadati</taxon>
        <taxon>Planctomycetota</taxon>
        <taxon>Planctomycetia</taxon>
        <taxon>Pirellulales</taxon>
        <taxon>Pirellulaceae</taxon>
        <taxon>Novipirellula</taxon>
    </lineage>
</organism>
<dbReference type="PANTHER" id="PTHR30250">
    <property type="entry name" value="PST FAMILY PREDICTED COLANIC ACID TRANSPORTER"/>
    <property type="match status" value="1"/>
</dbReference>
<keyword evidence="3 6" id="KW-0812">Transmembrane</keyword>
<evidence type="ECO:0000256" key="5">
    <source>
        <dbReference type="ARBA" id="ARBA00023136"/>
    </source>
</evidence>
<evidence type="ECO:0000256" key="4">
    <source>
        <dbReference type="ARBA" id="ARBA00022989"/>
    </source>
</evidence>
<sequence>MGAVVAKHKPRAGLRAHSLAVLAGRVSNMLLTAASVFVLTRVMGQSEFGSFAAVFAITQASVLAAVFGLDQIVIRELSKTSCPSVKRSIVYRYLSASVIPIAFFAVTTGVVFHLFGDVFVGQPVSLIAVLAIVLSTVVRALTQLIGEICRALDDPVVASLCSGLGGGPLAMAIFLATCVLIRFNDTIQWEAGVWIHATAGLVTATFGLVWITALLRNPASPSATDAEQPVGTRQFESASLRQMLFDYGFPVFLASGLGYVCQRSDIAIVSILGTPIDVALFEVATRLALLAALPMGIANTILIPRIGRLLKEAPTELEILLRTGASIATLISLVACGFFLFAPEPILRIGFGQEYVAAAPLLIAILPGYLAFVLSGACGNVLIQGGRSWSVVINSLLCAIVASVGGVSSWYFFGAIGVAVTTSITMILQNSINWWIAYHIFDVKTQAYCSPKKFFQGIQKMMDIFSLSRLKETS</sequence>
<dbReference type="Pfam" id="PF01943">
    <property type="entry name" value="Polysacc_synt"/>
    <property type="match status" value="1"/>
</dbReference>
<evidence type="ECO:0000256" key="3">
    <source>
        <dbReference type="ARBA" id="ARBA00022692"/>
    </source>
</evidence>
<keyword evidence="2" id="KW-1003">Cell membrane</keyword>
<protein>
    <recommendedName>
        <fullName evidence="9">Polysaccharide biosynthesis protein</fullName>
    </recommendedName>
</protein>
<evidence type="ECO:0000313" key="7">
    <source>
        <dbReference type="EMBL" id="GAA5504904.1"/>
    </source>
</evidence>